<gene>
    <name evidence="1" type="ORF">VM1G_02476</name>
</gene>
<dbReference type="EMBL" id="CM003099">
    <property type="protein sequence ID" value="KUI66992.1"/>
    <property type="molecule type" value="Genomic_DNA"/>
</dbReference>
<dbReference type="Proteomes" id="UP000078559">
    <property type="component" value="Chromosome 2"/>
</dbReference>
<reference evidence="1" key="1">
    <citation type="submission" date="2014-12" db="EMBL/GenBank/DDBJ databases">
        <title>Genome Sequence of Valsa Canker Pathogens Uncovers a Specific Adaption of Colonization on Woody Bark.</title>
        <authorList>
            <person name="Yin Z."/>
            <person name="Liu H."/>
            <person name="Gao X."/>
            <person name="Li Z."/>
            <person name="Song N."/>
            <person name="Ke X."/>
            <person name="Dai Q."/>
            <person name="Wu Y."/>
            <person name="Sun Y."/>
            <person name="Xu J.-R."/>
            <person name="Kang Z.K."/>
            <person name="Wang L."/>
            <person name="Huang L."/>
        </authorList>
    </citation>
    <scope>NUCLEOTIDE SEQUENCE [LARGE SCALE GENOMIC DNA]</scope>
    <source>
        <strain evidence="1">03-8</strain>
    </source>
</reference>
<name>A0A194VSL4_CYTMA</name>
<dbReference type="AlphaFoldDB" id="A0A194VSL4"/>
<evidence type="ECO:0000313" key="2">
    <source>
        <dbReference type="Proteomes" id="UP000078559"/>
    </source>
</evidence>
<protein>
    <recommendedName>
        <fullName evidence="3">Heterokaryon incompatibility domain-containing protein</fullName>
    </recommendedName>
</protein>
<organism evidence="1 2">
    <name type="scientific">Cytospora mali</name>
    <name type="common">Apple Valsa canker fungus</name>
    <name type="synonym">Valsa mali</name>
    <dbReference type="NCBI Taxonomy" id="578113"/>
    <lineage>
        <taxon>Eukaryota</taxon>
        <taxon>Fungi</taxon>
        <taxon>Dikarya</taxon>
        <taxon>Ascomycota</taxon>
        <taxon>Pezizomycotina</taxon>
        <taxon>Sordariomycetes</taxon>
        <taxon>Sordariomycetidae</taxon>
        <taxon>Diaporthales</taxon>
        <taxon>Cytosporaceae</taxon>
        <taxon>Cytospora</taxon>
    </lineage>
</organism>
<dbReference type="OrthoDB" id="3690848at2759"/>
<sequence length="400" mass="45616">MDDSPNASEWLALVVDKTEKADLEWVAEHKYTNWRELPVRVVRLPLTDPSTAAVLSWRWDTDEWDHPSRNIVSAILVAKKMRFRYLFIDVISIDQRLTGEALLKRVVEFSTLYRTIPVIAAYDRIGADLKTTMRRPWISSELQAYRHNPTRIIYAGHNNQGAFSGRTWWYGPPKESKYKFAFPLVAERIWTTNFATTILMVLQGRITMGSLSDLSYIMPAYAPALTAAYDKMSKDEYLFAAAILAQTESVVTDIVNDDSSMDNIYCPDYENFTSFRFVRTLSTMKGSAWDIVIGDGEQEVIIGSWISRHNLYYDDAYYCRLTVNDKAERAICCTALGMAGPEFESYMERKKALQTSLNRLEGDDKGMPEIEIVTVDLEQGRCCDNIRDLTPGLAEPPPVV</sequence>
<evidence type="ECO:0000313" key="1">
    <source>
        <dbReference type="EMBL" id="KUI66992.1"/>
    </source>
</evidence>
<keyword evidence="2" id="KW-1185">Reference proteome</keyword>
<evidence type="ECO:0008006" key="3">
    <source>
        <dbReference type="Google" id="ProtNLM"/>
    </source>
</evidence>
<proteinExistence type="predicted"/>
<accession>A0A194VSL4</accession>